<dbReference type="InterPro" id="IPR037913">
    <property type="entry name" value="ACD_IbpA/B"/>
</dbReference>
<dbReference type="SUPFAM" id="SSF49764">
    <property type="entry name" value="HSP20-like chaperones"/>
    <property type="match status" value="1"/>
</dbReference>
<dbReference type="PANTHER" id="PTHR47062:SF1">
    <property type="entry name" value="SMALL HEAT SHOCK PROTEIN IBPA"/>
    <property type="match status" value="1"/>
</dbReference>
<evidence type="ECO:0000256" key="3">
    <source>
        <dbReference type="RuleBase" id="RU003616"/>
    </source>
</evidence>
<dbReference type="CDD" id="cd06470">
    <property type="entry name" value="ACD_IbpA-B_like"/>
    <property type="match status" value="1"/>
</dbReference>
<dbReference type="Pfam" id="PF00011">
    <property type="entry name" value="HSP20"/>
    <property type="match status" value="1"/>
</dbReference>
<dbReference type="AlphaFoldDB" id="A0A2D2B3E5"/>
<dbReference type="EMBL" id="CP024201">
    <property type="protein sequence ID" value="ATQ44779.1"/>
    <property type="molecule type" value="Genomic_DNA"/>
</dbReference>
<gene>
    <name evidence="5" type="ORF">CSW64_21515</name>
</gene>
<name>A0A2D2B3E5_9CAUL</name>
<keyword evidence="6" id="KW-1185">Reference proteome</keyword>
<comment type="similarity">
    <text evidence="2 3">Belongs to the small heat shock protein (HSP20) family.</text>
</comment>
<proteinExistence type="inferred from homology"/>
<evidence type="ECO:0000256" key="2">
    <source>
        <dbReference type="PROSITE-ProRule" id="PRU00285"/>
    </source>
</evidence>
<accession>A0A2D2B3E5</accession>
<protein>
    <submittedName>
        <fullName evidence="5">Heat-shock protein Hsp20</fullName>
    </submittedName>
</protein>
<dbReference type="Proteomes" id="UP000228945">
    <property type="component" value="Chromosome"/>
</dbReference>
<dbReference type="RefSeq" id="WP_099624027.1">
    <property type="nucleotide sequence ID" value="NZ_CP024201.1"/>
</dbReference>
<dbReference type="Gene3D" id="2.60.40.790">
    <property type="match status" value="1"/>
</dbReference>
<evidence type="ECO:0000313" key="6">
    <source>
        <dbReference type="Proteomes" id="UP000228945"/>
    </source>
</evidence>
<evidence type="ECO:0000256" key="1">
    <source>
        <dbReference type="ARBA" id="ARBA00023016"/>
    </source>
</evidence>
<keyword evidence="1" id="KW-0346">Stress response</keyword>
<dbReference type="PANTHER" id="PTHR47062">
    <property type="match status" value="1"/>
</dbReference>
<dbReference type="PROSITE" id="PS01031">
    <property type="entry name" value="SHSP"/>
    <property type="match status" value="1"/>
</dbReference>
<sequence>MTTRPLLFDSPFLLGFDHTRTLIERAAKAATESYPPYNVEALDDGGVRISLAVAGFAPEQIEVQVEGRQLTVAGRRGDGSDAVEKAYLHRGIAARGFIRAFVLADGMVVSGATLQHGLLHIDLSRPEPERLIQKIPIRTAE</sequence>
<dbReference type="InterPro" id="IPR002068">
    <property type="entry name" value="A-crystallin/Hsp20_dom"/>
</dbReference>
<reference evidence="5 6" key="1">
    <citation type="submission" date="2017-10" db="EMBL/GenBank/DDBJ databases">
        <title>Genome sequence of Caulobacter mirabilis FWC38.</title>
        <authorList>
            <person name="Fiebig A."/>
            <person name="Crosson S."/>
        </authorList>
    </citation>
    <scope>NUCLEOTIDE SEQUENCE [LARGE SCALE GENOMIC DNA]</scope>
    <source>
        <strain evidence="5 6">FWC 38</strain>
    </source>
</reference>
<evidence type="ECO:0000259" key="4">
    <source>
        <dbReference type="PROSITE" id="PS01031"/>
    </source>
</evidence>
<dbReference type="OrthoDB" id="9810618at2"/>
<organism evidence="5 6">
    <name type="scientific">Caulobacter mirabilis</name>
    <dbReference type="NCBI Taxonomy" id="69666"/>
    <lineage>
        <taxon>Bacteria</taxon>
        <taxon>Pseudomonadati</taxon>
        <taxon>Pseudomonadota</taxon>
        <taxon>Alphaproteobacteria</taxon>
        <taxon>Caulobacterales</taxon>
        <taxon>Caulobacteraceae</taxon>
        <taxon>Caulobacter</taxon>
    </lineage>
</organism>
<evidence type="ECO:0000313" key="5">
    <source>
        <dbReference type="EMBL" id="ATQ44779.1"/>
    </source>
</evidence>
<dbReference type="InterPro" id="IPR008978">
    <property type="entry name" value="HSP20-like_chaperone"/>
</dbReference>
<feature type="domain" description="SHSP" evidence="4">
    <location>
        <begin position="28"/>
        <end position="140"/>
    </location>
</feature>
<dbReference type="KEGG" id="cmb:CSW64_21515"/>